<organism evidence="1 2">
    <name type="scientific">Fusarium oxysporum</name>
    <name type="common">Fusarium vascular wilt</name>
    <dbReference type="NCBI Taxonomy" id="5507"/>
    <lineage>
        <taxon>Eukaryota</taxon>
        <taxon>Fungi</taxon>
        <taxon>Dikarya</taxon>
        <taxon>Ascomycota</taxon>
        <taxon>Pezizomycotina</taxon>
        <taxon>Sordariomycetes</taxon>
        <taxon>Hypocreomycetidae</taxon>
        <taxon>Hypocreales</taxon>
        <taxon>Nectriaceae</taxon>
        <taxon>Fusarium</taxon>
        <taxon>Fusarium oxysporum species complex</taxon>
    </lineage>
</organism>
<evidence type="ECO:0000313" key="1">
    <source>
        <dbReference type="EMBL" id="SCO88208.1"/>
    </source>
</evidence>
<dbReference type="EMBL" id="FMJY01000007">
    <property type="protein sequence ID" value="SCO88208.1"/>
    <property type="molecule type" value="Genomic_DNA"/>
</dbReference>
<gene>
    <name evidence="1" type="ORF">FRV6_12335</name>
</gene>
<protein>
    <submittedName>
        <fullName evidence="1">Uncharacterized protein</fullName>
    </submittedName>
</protein>
<proteinExistence type="predicted"/>
<name>A0A2H3THM6_FUSOX</name>
<reference evidence="2" key="1">
    <citation type="submission" date="2016-09" db="EMBL/GenBank/DDBJ databases">
        <authorList>
            <person name="Guldener U."/>
        </authorList>
    </citation>
    <scope>NUCLEOTIDE SEQUENCE [LARGE SCALE GENOMIC DNA]</scope>
    <source>
        <strain evidence="2">V64-1</strain>
    </source>
</reference>
<sequence length="93" mass="10204">MDGSKGQSAQPSPGYVTSLQLSPLTTDLSLFSLRGFAYLTQYLLQYLTATAKLSYQRIFVSTGVFATTPSLRSPPPKNGDFLLRVTAHVPWYA</sequence>
<dbReference type="AlphaFoldDB" id="A0A2H3THM6"/>
<dbReference type="OrthoDB" id="10303656at2759"/>
<accession>A0A2H3THM6</accession>
<evidence type="ECO:0000313" key="2">
    <source>
        <dbReference type="Proteomes" id="UP000219369"/>
    </source>
</evidence>
<dbReference type="Proteomes" id="UP000219369">
    <property type="component" value="Unassembled WGS sequence"/>
</dbReference>